<gene>
    <name evidence="3" type="ORF">BD311DRAFT_777645</name>
</gene>
<evidence type="ECO:0000313" key="3">
    <source>
        <dbReference type="EMBL" id="TBU29283.1"/>
    </source>
</evidence>
<dbReference type="Gene3D" id="1.20.1280.50">
    <property type="match status" value="1"/>
</dbReference>
<organism evidence="3">
    <name type="scientific">Dichomitus squalens</name>
    <dbReference type="NCBI Taxonomy" id="114155"/>
    <lineage>
        <taxon>Eukaryota</taxon>
        <taxon>Fungi</taxon>
        <taxon>Dikarya</taxon>
        <taxon>Basidiomycota</taxon>
        <taxon>Agaricomycotina</taxon>
        <taxon>Agaricomycetes</taxon>
        <taxon>Polyporales</taxon>
        <taxon>Polyporaceae</taxon>
        <taxon>Dichomitus</taxon>
    </lineage>
</organism>
<protein>
    <recommendedName>
        <fullName evidence="2">F-box domain-containing protein</fullName>
    </recommendedName>
</protein>
<feature type="region of interest" description="Disordered" evidence="1">
    <location>
        <begin position="1"/>
        <end position="33"/>
    </location>
</feature>
<proteinExistence type="predicted"/>
<dbReference type="Gene3D" id="3.80.10.10">
    <property type="entry name" value="Ribonuclease Inhibitor"/>
    <property type="match status" value="1"/>
</dbReference>
<dbReference type="Pfam" id="PF12937">
    <property type="entry name" value="F-box-like"/>
    <property type="match status" value="1"/>
</dbReference>
<feature type="compositionally biased region" description="Pro residues" evidence="1">
    <location>
        <begin position="9"/>
        <end position="18"/>
    </location>
</feature>
<dbReference type="InterPro" id="IPR032675">
    <property type="entry name" value="LRR_dom_sf"/>
</dbReference>
<name>A0A4V2K0L4_9APHY</name>
<dbReference type="Proteomes" id="UP000292957">
    <property type="component" value="Unassembled WGS sequence"/>
</dbReference>
<evidence type="ECO:0000259" key="2">
    <source>
        <dbReference type="Pfam" id="PF12937"/>
    </source>
</evidence>
<dbReference type="AlphaFoldDB" id="A0A4V2K0L4"/>
<dbReference type="SUPFAM" id="SSF52047">
    <property type="entry name" value="RNI-like"/>
    <property type="match status" value="1"/>
</dbReference>
<dbReference type="OrthoDB" id="2753218at2759"/>
<accession>A0A4V2K0L4</accession>
<feature type="domain" description="F-box" evidence="2">
    <location>
        <begin position="59"/>
        <end position="92"/>
    </location>
</feature>
<evidence type="ECO:0000256" key="1">
    <source>
        <dbReference type="SAM" id="MobiDB-lite"/>
    </source>
</evidence>
<reference evidence="3" key="1">
    <citation type="submission" date="2019-01" db="EMBL/GenBank/DDBJ databases">
        <title>Draft genome sequences of three monokaryotic isolates of the white-rot basidiomycete fungus Dichomitus squalens.</title>
        <authorList>
            <consortium name="DOE Joint Genome Institute"/>
            <person name="Lopez S.C."/>
            <person name="Andreopoulos B."/>
            <person name="Pangilinan J."/>
            <person name="Lipzen A."/>
            <person name="Riley R."/>
            <person name="Ahrendt S."/>
            <person name="Ng V."/>
            <person name="Barry K."/>
            <person name="Daum C."/>
            <person name="Grigoriev I.V."/>
            <person name="Hilden K.S."/>
            <person name="Makela M.R."/>
            <person name="de Vries R.P."/>
        </authorList>
    </citation>
    <scope>NUCLEOTIDE SEQUENCE [LARGE SCALE GENOMIC DNA]</scope>
    <source>
        <strain evidence="3">OM18370.1</strain>
    </source>
</reference>
<dbReference type="InterPro" id="IPR001810">
    <property type="entry name" value="F-box_dom"/>
</dbReference>
<sequence>MNHQHSEPLPFPSVPEPDPASLAGLSSDEIRPSTQTISEEHRLHYYTILSLHNAAAPIHTLPTELLVKIFGQTWQDRRSVHLTSVCRRWRSVYLSTPQFRAAAVSALYFRYTRVARDMAGSKDVRSVTVPSEHVAALLERSSPCLIHTEVLGPESPDVPDPISALPVELSVHSHRSTRPVLNNLPRLLETSTPALETLHIYRGHEKAQLGRIDLTSLPRFPEINLPHLHEVFISPAELFPLFTARPLRRVSLSGSDPYARVISPDPLMLLQALRNCPNLETLHFGNYAIPDEWPVTGRVAVVHLPSLKELGIVETSNTSICAMLNALSVPPTALIQVAGVDNTSVADLVPCHLFRSRPFDRCFVNHSQQIWELRLDGASLREGMHVTHLEVLDQWCITWWNATPLIQRALHDYEEW</sequence>
<dbReference type="EMBL" id="ML143414">
    <property type="protein sequence ID" value="TBU29283.1"/>
    <property type="molecule type" value="Genomic_DNA"/>
</dbReference>